<sequence>MNDDTWIEQFNVTVSVLMVSVLVFYRLYTLHLSEAHAPPIQSPEKPIHRSVAQHFWDLFFAPTMDPSKESMLLDQVIDNLLLSSDQDDHMNGHHASLLIPTLYEAALMGLLTLVQFTSHRPSLRSFVKLS</sequence>
<feature type="transmembrane region" description="Helical" evidence="1">
    <location>
        <begin position="6"/>
        <end position="28"/>
    </location>
</feature>
<dbReference type="VEuPathDB" id="FungiDB:AeMF1_005215"/>
<reference evidence="2 3" key="1">
    <citation type="submission" date="2019-07" db="EMBL/GenBank/DDBJ databases">
        <title>Genomics analysis of Aphanomyces spp. identifies a new class of oomycete effector associated with host adaptation.</title>
        <authorList>
            <person name="Gaulin E."/>
        </authorList>
    </citation>
    <scope>NUCLEOTIDE SEQUENCE [LARGE SCALE GENOMIC DNA]</scope>
    <source>
        <strain evidence="2 3">ATCC 201684</strain>
    </source>
</reference>
<dbReference type="AlphaFoldDB" id="A0A6G0W7M8"/>
<keyword evidence="1" id="KW-0812">Transmembrane</keyword>
<keyword evidence="1" id="KW-0472">Membrane</keyword>
<dbReference type="EMBL" id="VJMJ01000345">
    <property type="protein sequence ID" value="KAF0722173.1"/>
    <property type="molecule type" value="Genomic_DNA"/>
</dbReference>
<keyword evidence="3" id="KW-1185">Reference proteome</keyword>
<proteinExistence type="predicted"/>
<name>A0A6G0W7M8_9STRA</name>
<evidence type="ECO:0000256" key="1">
    <source>
        <dbReference type="SAM" id="Phobius"/>
    </source>
</evidence>
<gene>
    <name evidence="2" type="ORF">Ae201684_018652</name>
</gene>
<dbReference type="Proteomes" id="UP000481153">
    <property type="component" value="Unassembled WGS sequence"/>
</dbReference>
<organism evidence="2 3">
    <name type="scientific">Aphanomyces euteiches</name>
    <dbReference type="NCBI Taxonomy" id="100861"/>
    <lineage>
        <taxon>Eukaryota</taxon>
        <taxon>Sar</taxon>
        <taxon>Stramenopiles</taxon>
        <taxon>Oomycota</taxon>
        <taxon>Saprolegniomycetes</taxon>
        <taxon>Saprolegniales</taxon>
        <taxon>Verrucalvaceae</taxon>
        <taxon>Aphanomyces</taxon>
    </lineage>
</organism>
<accession>A0A6G0W7M8</accession>
<comment type="caution">
    <text evidence="2">The sequence shown here is derived from an EMBL/GenBank/DDBJ whole genome shotgun (WGS) entry which is preliminary data.</text>
</comment>
<protein>
    <submittedName>
        <fullName evidence="2">Uncharacterized protein</fullName>
    </submittedName>
</protein>
<evidence type="ECO:0000313" key="3">
    <source>
        <dbReference type="Proteomes" id="UP000481153"/>
    </source>
</evidence>
<keyword evidence="1" id="KW-1133">Transmembrane helix</keyword>
<evidence type="ECO:0000313" key="2">
    <source>
        <dbReference type="EMBL" id="KAF0722173.1"/>
    </source>
</evidence>